<accession>A0A7M5XGT4</accession>
<feature type="domain" description="PPM-type phosphatase" evidence="6">
    <location>
        <begin position="62"/>
        <end position="343"/>
    </location>
</feature>
<dbReference type="Gene3D" id="3.60.40.10">
    <property type="entry name" value="PPM-type phosphatase domain"/>
    <property type="match status" value="1"/>
</dbReference>
<keyword evidence="8" id="KW-1185">Reference proteome</keyword>
<evidence type="ECO:0000256" key="5">
    <source>
        <dbReference type="SAM" id="MobiDB-lite"/>
    </source>
</evidence>
<organism evidence="7 8">
    <name type="scientific">Clytia hemisphaerica</name>
    <dbReference type="NCBI Taxonomy" id="252671"/>
    <lineage>
        <taxon>Eukaryota</taxon>
        <taxon>Metazoa</taxon>
        <taxon>Cnidaria</taxon>
        <taxon>Hydrozoa</taxon>
        <taxon>Hydroidolina</taxon>
        <taxon>Leptothecata</taxon>
        <taxon>Obeliida</taxon>
        <taxon>Clytiidae</taxon>
        <taxon>Clytia</taxon>
    </lineage>
</organism>
<feature type="compositionally biased region" description="Basic and acidic residues" evidence="5">
    <location>
        <begin position="15"/>
        <end position="29"/>
    </location>
</feature>
<dbReference type="SUPFAM" id="SSF81606">
    <property type="entry name" value="PP2C-like"/>
    <property type="match status" value="1"/>
</dbReference>
<dbReference type="InterPro" id="IPR015655">
    <property type="entry name" value="PP2C"/>
</dbReference>
<dbReference type="AlphaFoldDB" id="A0A7M5XGT4"/>
<feature type="region of interest" description="Disordered" evidence="5">
    <location>
        <begin position="1"/>
        <end position="53"/>
    </location>
</feature>
<keyword evidence="2 4" id="KW-0378">Hydrolase</keyword>
<keyword evidence="1" id="KW-0479">Metal-binding</keyword>
<dbReference type="GO" id="GO:0004722">
    <property type="term" value="F:protein serine/threonine phosphatase activity"/>
    <property type="evidence" value="ECO:0007669"/>
    <property type="project" value="InterPro"/>
</dbReference>
<feature type="compositionally biased region" description="Basic and acidic residues" evidence="5">
    <location>
        <begin position="42"/>
        <end position="53"/>
    </location>
</feature>
<dbReference type="SMART" id="SM00332">
    <property type="entry name" value="PP2Cc"/>
    <property type="match status" value="1"/>
</dbReference>
<dbReference type="InterPro" id="IPR000222">
    <property type="entry name" value="PP2C_BS"/>
</dbReference>
<proteinExistence type="inferred from homology"/>
<evidence type="ECO:0000256" key="3">
    <source>
        <dbReference type="ARBA" id="ARBA00022912"/>
    </source>
</evidence>
<evidence type="ECO:0000256" key="4">
    <source>
        <dbReference type="RuleBase" id="RU003465"/>
    </source>
</evidence>
<dbReference type="PROSITE" id="PS51746">
    <property type="entry name" value="PPM_2"/>
    <property type="match status" value="1"/>
</dbReference>
<dbReference type="CDD" id="cd00143">
    <property type="entry name" value="PP2Cc"/>
    <property type="match status" value="1"/>
</dbReference>
<reference evidence="7" key="1">
    <citation type="submission" date="2021-01" db="UniProtKB">
        <authorList>
            <consortium name="EnsemblMetazoa"/>
        </authorList>
    </citation>
    <scope>IDENTIFICATION</scope>
</reference>
<evidence type="ECO:0000313" key="8">
    <source>
        <dbReference type="Proteomes" id="UP000594262"/>
    </source>
</evidence>
<dbReference type="InterPro" id="IPR036457">
    <property type="entry name" value="PPM-type-like_dom_sf"/>
</dbReference>
<dbReference type="PANTHER" id="PTHR47992">
    <property type="entry name" value="PROTEIN PHOSPHATASE"/>
    <property type="match status" value="1"/>
</dbReference>
<dbReference type="Pfam" id="PF00481">
    <property type="entry name" value="PP2C"/>
    <property type="match status" value="1"/>
</dbReference>
<evidence type="ECO:0000259" key="6">
    <source>
        <dbReference type="PROSITE" id="PS51746"/>
    </source>
</evidence>
<comment type="similarity">
    <text evidence="4">Belongs to the PP2C family.</text>
</comment>
<evidence type="ECO:0000313" key="7">
    <source>
        <dbReference type="EnsemblMetazoa" id="CLYHEMP021695.1"/>
    </source>
</evidence>
<protein>
    <recommendedName>
        <fullName evidence="6">PPM-type phosphatase domain-containing protein</fullName>
    </recommendedName>
</protein>
<dbReference type="PROSITE" id="PS01032">
    <property type="entry name" value="PPM_1"/>
    <property type="match status" value="1"/>
</dbReference>
<name>A0A7M5XGT4_9CNID</name>
<dbReference type="EnsemblMetazoa" id="CLYHEMT021695.1">
    <property type="protein sequence ID" value="CLYHEMP021695.1"/>
    <property type="gene ID" value="CLYHEMG021695"/>
</dbReference>
<dbReference type="GeneID" id="136809738"/>
<evidence type="ECO:0000256" key="2">
    <source>
        <dbReference type="ARBA" id="ARBA00022801"/>
    </source>
</evidence>
<dbReference type="GO" id="GO:0046872">
    <property type="term" value="F:metal ion binding"/>
    <property type="evidence" value="ECO:0007669"/>
    <property type="project" value="UniProtKB-KW"/>
</dbReference>
<sequence length="345" mass="38812">MDLFGDLPPPSTNSVKEDEANKVEKRKSIDTLTNEVTSSKKSKSDEEEKFKASPDKEPTFLLCSYLTERQGERDGMEDNTIILDDCTKDIFPLVEKSLPNCDSEKRAAFIGVFDGHGGNKASLYAKNHLFKNIMERIPKETVKNFDRELKISLIQAYKDTDEGFIKEAYKVSPPLKDGSTASCILQINHTLYVSNIGDSKAILVRSSYEGKRRIIPLTRDHSPTDYEERQRIQNAGGVVRDGRVKGILEVSRAFGDARFKKYVICTPNILKCTLIKDDAYMILACDGLWKAFNPQEAVDFVDKILESDKGDSTERFQQASRELCNEAVRKCSGDNVSVIIISINE</sequence>
<dbReference type="InterPro" id="IPR001932">
    <property type="entry name" value="PPM-type_phosphatase-like_dom"/>
</dbReference>
<dbReference type="OrthoDB" id="10264738at2759"/>
<evidence type="ECO:0000256" key="1">
    <source>
        <dbReference type="ARBA" id="ARBA00022723"/>
    </source>
</evidence>
<dbReference type="RefSeq" id="XP_066922387.1">
    <property type="nucleotide sequence ID" value="XM_067066286.1"/>
</dbReference>
<keyword evidence="3 4" id="KW-0904">Protein phosphatase</keyword>
<dbReference type="Proteomes" id="UP000594262">
    <property type="component" value="Unplaced"/>
</dbReference>